<comment type="caution">
    <text evidence="2">The sequence shown here is derived from an EMBL/GenBank/DDBJ whole genome shotgun (WGS) entry which is preliminary data.</text>
</comment>
<evidence type="ECO:0000256" key="1">
    <source>
        <dbReference type="SAM" id="Phobius"/>
    </source>
</evidence>
<protein>
    <recommendedName>
        <fullName evidence="3">Cobalamin ABC transporter</fullName>
    </recommendedName>
</protein>
<gene>
    <name evidence="2" type="ORF">GALL_241280</name>
</gene>
<feature type="transmembrane region" description="Helical" evidence="1">
    <location>
        <begin position="72"/>
        <end position="95"/>
    </location>
</feature>
<keyword evidence="1" id="KW-1133">Transmembrane helix</keyword>
<evidence type="ECO:0000313" key="2">
    <source>
        <dbReference type="EMBL" id="OIQ93940.1"/>
    </source>
</evidence>
<keyword evidence="1" id="KW-0812">Transmembrane</keyword>
<dbReference type="AlphaFoldDB" id="A0A1J5RPE0"/>
<dbReference type="EMBL" id="MLJW01000197">
    <property type="protein sequence ID" value="OIQ93940.1"/>
    <property type="molecule type" value="Genomic_DNA"/>
</dbReference>
<accession>A0A1J5RPE0</accession>
<organism evidence="2">
    <name type="scientific">mine drainage metagenome</name>
    <dbReference type="NCBI Taxonomy" id="410659"/>
    <lineage>
        <taxon>unclassified sequences</taxon>
        <taxon>metagenomes</taxon>
        <taxon>ecological metagenomes</taxon>
    </lineage>
</organism>
<feature type="transmembrane region" description="Helical" evidence="1">
    <location>
        <begin position="115"/>
        <end position="138"/>
    </location>
</feature>
<feature type="transmembrane region" description="Helical" evidence="1">
    <location>
        <begin position="41"/>
        <end position="65"/>
    </location>
</feature>
<evidence type="ECO:0008006" key="3">
    <source>
        <dbReference type="Google" id="ProtNLM"/>
    </source>
</evidence>
<keyword evidence="1" id="KW-0472">Membrane</keyword>
<reference evidence="2" key="1">
    <citation type="submission" date="2016-10" db="EMBL/GenBank/DDBJ databases">
        <title>Sequence of Gallionella enrichment culture.</title>
        <authorList>
            <person name="Poehlein A."/>
            <person name="Muehling M."/>
            <person name="Daniel R."/>
        </authorList>
    </citation>
    <scope>NUCLEOTIDE SEQUENCE</scope>
</reference>
<name>A0A1J5RPE0_9ZZZZ</name>
<sequence>MQKLSQRSQLAIGLLLMLVMAATRSHHFATPAHLPDASWAVFFVAGVYLSSAWWFAVFVILAVAVDWFAITFGGVSSFCVTPAYAALLLAFGALWLGGRWYARHHRDRLTSLVPLVVAIVLSALGAELCSSGSFYFFGGRFMHPTLAEFLVREVRYFPMMLGVMVFYVTLAAMIHALFALTGLRLHGQPGSKAHGLHS</sequence>
<proteinExistence type="predicted"/>
<feature type="transmembrane region" description="Helical" evidence="1">
    <location>
        <begin position="159"/>
        <end position="180"/>
    </location>
</feature>